<gene>
    <name evidence="2" type="ORF">V8G56_04820</name>
</gene>
<dbReference type="InterPro" id="IPR015943">
    <property type="entry name" value="WD40/YVTN_repeat-like_dom_sf"/>
</dbReference>
<dbReference type="EMBL" id="JBAWKC010000001">
    <property type="protein sequence ID" value="MFH6768051.1"/>
    <property type="molecule type" value="Genomic_DNA"/>
</dbReference>
<dbReference type="InterPro" id="IPR002372">
    <property type="entry name" value="PQQ_rpt_dom"/>
</dbReference>
<dbReference type="PANTHER" id="PTHR34512:SF30">
    <property type="entry name" value="OUTER MEMBRANE PROTEIN ASSEMBLY FACTOR BAMB"/>
    <property type="match status" value="1"/>
</dbReference>
<reference evidence="2 3" key="1">
    <citation type="submission" date="2024-02" db="EMBL/GenBank/DDBJ databases">
        <title>A Gaetbulibacter species isolated from tidal flats and genomic insights of their niches.</title>
        <authorList>
            <person name="Ye Y."/>
        </authorList>
    </citation>
    <scope>NUCLEOTIDE SEQUENCE [LARGE SCALE GENOMIC DNA]</scope>
    <source>
        <strain evidence="2 3">KEM-8</strain>
    </source>
</reference>
<protein>
    <submittedName>
        <fullName evidence="2">PQQ-binding-like beta-propeller repeat protein</fullName>
    </submittedName>
</protein>
<organism evidence="2 3">
    <name type="scientific">Gaetbulibacter aquiaggeris</name>
    <dbReference type="NCBI Taxonomy" id="1735373"/>
    <lineage>
        <taxon>Bacteria</taxon>
        <taxon>Pseudomonadati</taxon>
        <taxon>Bacteroidota</taxon>
        <taxon>Flavobacteriia</taxon>
        <taxon>Flavobacteriales</taxon>
        <taxon>Flavobacteriaceae</taxon>
        <taxon>Gaetbulibacter</taxon>
    </lineage>
</organism>
<proteinExistence type="predicted"/>
<dbReference type="Gene3D" id="2.130.10.10">
    <property type="entry name" value="YVTN repeat-like/Quinoprotein amine dehydrogenase"/>
    <property type="match status" value="1"/>
</dbReference>
<sequence length="519" mass="59315">MRIIILGIFILFSLDSFSQKLDFKVLSNEIVLGKSLLDSSEIKGIEYIFPERIEEIYLDTITGFLTVQLRKLSKNGKWLDNFGNILLYDLNKKKLKWNKKIAYQTSDLQQFSNTLIYTTYNNSYCLDIDNGNELWKVKNDIYFVDPKHNIGIGYRIKSLSGNKDELEGINLKNGEVIWKKELNREYTWNNIFYTNDSTLIVAAAGLHSINIKNGSGWDYHTITGKKDYTETIAKNVAGMALGVLTGVGVVSTGHNLVRDIVSNVLLDSLNLYLSSKDQLVKINKDTGEVIWNHPFQGDLQSKSSIFTNDSLVFMINKGYAYMGNRKLNFGTPFIAAFNKDTGEQKYLSLINVKDDPILGFHILDKEIYLVFKNRLAKYSQETGDLVKEISFSEQEYGDLKYFVGNQVFGTNENGDLRNIIQSDTTKVFVFTNNNKIVAVDNQLNITKTIDFEDLNIYYLKTKDYKFFAKDKLTLIIDNEGKKVAEIEATSKAFLIGETLYDRQENSFFAINLTEIINKD</sequence>
<feature type="domain" description="Pyrrolo-quinoline quinone repeat" evidence="1">
    <location>
        <begin position="165"/>
        <end position="440"/>
    </location>
</feature>
<dbReference type="Proteomes" id="UP001610104">
    <property type="component" value="Unassembled WGS sequence"/>
</dbReference>
<dbReference type="PANTHER" id="PTHR34512">
    <property type="entry name" value="CELL SURFACE PROTEIN"/>
    <property type="match status" value="1"/>
</dbReference>
<accession>A0ABW7MML2</accession>
<dbReference type="RefSeq" id="WP_395437318.1">
    <property type="nucleotide sequence ID" value="NZ_JBAWKC010000001.1"/>
</dbReference>
<evidence type="ECO:0000259" key="1">
    <source>
        <dbReference type="Pfam" id="PF13360"/>
    </source>
</evidence>
<comment type="caution">
    <text evidence="2">The sequence shown here is derived from an EMBL/GenBank/DDBJ whole genome shotgun (WGS) entry which is preliminary data.</text>
</comment>
<keyword evidence="3" id="KW-1185">Reference proteome</keyword>
<evidence type="ECO:0000313" key="2">
    <source>
        <dbReference type="EMBL" id="MFH6768051.1"/>
    </source>
</evidence>
<dbReference type="InterPro" id="IPR011047">
    <property type="entry name" value="Quinoprotein_ADH-like_sf"/>
</dbReference>
<name>A0ABW7MML2_9FLAO</name>
<dbReference type="Pfam" id="PF13360">
    <property type="entry name" value="PQQ_2"/>
    <property type="match status" value="1"/>
</dbReference>
<dbReference type="SUPFAM" id="SSF50998">
    <property type="entry name" value="Quinoprotein alcohol dehydrogenase-like"/>
    <property type="match status" value="1"/>
</dbReference>
<evidence type="ECO:0000313" key="3">
    <source>
        <dbReference type="Proteomes" id="UP001610104"/>
    </source>
</evidence>